<feature type="compositionally biased region" description="Polar residues" evidence="1">
    <location>
        <begin position="77"/>
        <end position="92"/>
    </location>
</feature>
<name>A0A8X6QUD2_NEPPI</name>
<dbReference type="Proteomes" id="UP000887013">
    <property type="component" value="Unassembled WGS sequence"/>
</dbReference>
<accession>A0A8X6QUD2</accession>
<keyword evidence="3" id="KW-1185">Reference proteome</keyword>
<feature type="region of interest" description="Disordered" evidence="1">
    <location>
        <begin position="76"/>
        <end position="105"/>
    </location>
</feature>
<evidence type="ECO:0000313" key="2">
    <source>
        <dbReference type="EMBL" id="GFU37555.1"/>
    </source>
</evidence>
<sequence length="118" mass="13269">MAPSLDPRFKNLHFEDKALLDTWIRKLNKEIREQGESLNSDGGCAPEIVEEQIGPRIGISQISVFPYSRCIIKDESTLQGSPDNSGTPLNITGRSSEGRSKRKRKSTPFIISFYFNIP</sequence>
<evidence type="ECO:0000256" key="1">
    <source>
        <dbReference type="SAM" id="MobiDB-lite"/>
    </source>
</evidence>
<comment type="caution">
    <text evidence="2">The sequence shown here is derived from an EMBL/GenBank/DDBJ whole genome shotgun (WGS) entry which is preliminary data.</text>
</comment>
<proteinExistence type="predicted"/>
<gene>
    <name evidence="2" type="ORF">NPIL_248861</name>
</gene>
<dbReference type="AlphaFoldDB" id="A0A8X6QUD2"/>
<dbReference type="EMBL" id="BMAW01131031">
    <property type="protein sequence ID" value="GFU37555.1"/>
    <property type="molecule type" value="Genomic_DNA"/>
</dbReference>
<organism evidence="2 3">
    <name type="scientific">Nephila pilipes</name>
    <name type="common">Giant wood spider</name>
    <name type="synonym">Nephila maculata</name>
    <dbReference type="NCBI Taxonomy" id="299642"/>
    <lineage>
        <taxon>Eukaryota</taxon>
        <taxon>Metazoa</taxon>
        <taxon>Ecdysozoa</taxon>
        <taxon>Arthropoda</taxon>
        <taxon>Chelicerata</taxon>
        <taxon>Arachnida</taxon>
        <taxon>Araneae</taxon>
        <taxon>Araneomorphae</taxon>
        <taxon>Entelegynae</taxon>
        <taxon>Araneoidea</taxon>
        <taxon>Nephilidae</taxon>
        <taxon>Nephila</taxon>
    </lineage>
</organism>
<protein>
    <submittedName>
        <fullName evidence="2">Uncharacterized protein</fullName>
    </submittedName>
</protein>
<dbReference type="OrthoDB" id="2438421at2759"/>
<evidence type="ECO:0000313" key="3">
    <source>
        <dbReference type="Proteomes" id="UP000887013"/>
    </source>
</evidence>
<reference evidence="2" key="1">
    <citation type="submission" date="2020-08" db="EMBL/GenBank/DDBJ databases">
        <title>Multicomponent nature underlies the extraordinary mechanical properties of spider dragline silk.</title>
        <authorList>
            <person name="Kono N."/>
            <person name="Nakamura H."/>
            <person name="Mori M."/>
            <person name="Yoshida Y."/>
            <person name="Ohtoshi R."/>
            <person name="Malay A.D."/>
            <person name="Moran D.A.P."/>
            <person name="Tomita M."/>
            <person name="Numata K."/>
            <person name="Arakawa K."/>
        </authorList>
    </citation>
    <scope>NUCLEOTIDE SEQUENCE</scope>
</reference>